<name>B1X5T9_PAUCH</name>
<protein>
    <recommendedName>
        <fullName evidence="2">DUF1817 domain-containing protein</fullName>
    </recommendedName>
</protein>
<evidence type="ECO:0008006" key="2">
    <source>
        <dbReference type="Google" id="ProtNLM"/>
    </source>
</evidence>
<reference evidence="1" key="2">
    <citation type="journal article" date="2008" name="Curr. Biol.">
        <title>Chromatophore genome sequence of Paulinella sheds light on acquisition of photosynthesis by eukaryotes.</title>
        <authorList>
            <person name="Nowack E.C.M."/>
            <person name="Melkonian M."/>
            <person name="Gloeckner G."/>
        </authorList>
    </citation>
    <scope>NUCLEOTIDE SEQUENCE [LARGE SCALE GENOMIC DNA]</scope>
</reference>
<organism evidence="1">
    <name type="scientific">Paulinella chromatophora</name>
    <dbReference type="NCBI Taxonomy" id="39717"/>
    <lineage>
        <taxon>Eukaryota</taxon>
        <taxon>Sar</taxon>
        <taxon>Rhizaria</taxon>
        <taxon>Cercozoa</taxon>
        <taxon>Imbricatea</taxon>
        <taxon>Silicofilosea</taxon>
        <taxon>Euglyphida</taxon>
        <taxon>Paulinellidae</taxon>
        <taxon>Paulinella</taxon>
    </lineage>
</organism>
<dbReference type="RefSeq" id="YP_002049518.1">
    <property type="nucleotide sequence ID" value="NC_011087.1"/>
</dbReference>
<dbReference type="Pfam" id="PF08847">
    <property type="entry name" value="Crr6"/>
    <property type="match status" value="1"/>
</dbReference>
<reference evidence="1" key="1">
    <citation type="submission" date="2007-08" db="EMBL/GenBank/DDBJ databases">
        <authorList>
            <person name="Gloeckner G."/>
            <person name="Nowack E."/>
            <person name="Melkonian M."/>
        </authorList>
    </citation>
    <scope>NUCLEOTIDE SEQUENCE</scope>
</reference>
<dbReference type="GeneID" id="6481719"/>
<dbReference type="PANTHER" id="PTHR35724:SF1">
    <property type="entry name" value="PROTEIN CHLORORESPIRATORY REDUCTION 6, CHLOROPLASTIC"/>
    <property type="match status" value="1"/>
</dbReference>
<accession>B1X5T9</accession>
<dbReference type="AlphaFoldDB" id="B1X5T9"/>
<dbReference type="NCBIfam" id="NF038024">
    <property type="entry name" value="CRR6_slr1097"/>
    <property type="match status" value="1"/>
</dbReference>
<geneLocation type="organellar chromatophore" evidence="1"/>
<dbReference type="EMBL" id="CP000815">
    <property type="protein sequence ID" value="ACB43308.1"/>
    <property type="molecule type" value="Genomic_DNA"/>
</dbReference>
<sequence>MKSNIVKIPSNAIRSLDLSPIKSWVNTPVENILSSSSTLQFQFDWALAPEDPRELSECPELRLWSLHADANYPWLPLLLDRSSGHLAQHVAMLIPHSFSQKDGLNFALDSLELWLTHRLFLLDRWSINYGLSARQNMIRMSRALGYELNPSFWLKLDERLICNDYDLI</sequence>
<keyword evidence="1" id="KW-0934">Plastid</keyword>
<dbReference type="PANTHER" id="PTHR35724">
    <property type="entry name" value="PROTEIN CHLORORESPIRATORY REDUCTION 6, CHLOROPLASTIC"/>
    <property type="match status" value="1"/>
</dbReference>
<gene>
    <name evidence="1" type="ordered locus">PCC_0899</name>
</gene>
<dbReference type="GO" id="GO:0010275">
    <property type="term" value="P:NAD(P)H dehydrogenase complex assembly"/>
    <property type="evidence" value="ECO:0007669"/>
    <property type="project" value="TreeGrafter"/>
</dbReference>
<dbReference type="InterPro" id="IPR014946">
    <property type="entry name" value="CRR6"/>
</dbReference>
<evidence type="ECO:0000313" key="1">
    <source>
        <dbReference type="EMBL" id="ACB43308.1"/>
    </source>
</evidence>
<proteinExistence type="predicted"/>